<dbReference type="AlphaFoldDB" id="A0A8J5XBV1"/>
<evidence type="ECO:0000259" key="3">
    <source>
        <dbReference type="SMART" id="SM00645"/>
    </source>
</evidence>
<dbReference type="OMA" id="ENGVEHW"/>
<evidence type="ECO:0000256" key="2">
    <source>
        <dbReference type="SAM" id="SignalP"/>
    </source>
</evidence>
<dbReference type="Gene3D" id="3.90.70.10">
    <property type="entry name" value="Cysteine proteinases"/>
    <property type="match status" value="1"/>
</dbReference>
<dbReference type="PANTHER" id="PTHR12411">
    <property type="entry name" value="CYSTEINE PROTEASE FAMILY C1-RELATED"/>
    <property type="match status" value="1"/>
</dbReference>
<dbReference type="Proteomes" id="UP000751190">
    <property type="component" value="Unassembled WGS sequence"/>
</dbReference>
<feature type="chain" id="PRO_5035162816" description="Peptidase C1A papain C-terminal domain-containing protein" evidence="2">
    <location>
        <begin position="17"/>
        <end position="330"/>
    </location>
</feature>
<dbReference type="Pfam" id="PF00112">
    <property type="entry name" value="Peptidase_C1"/>
    <property type="match status" value="1"/>
</dbReference>
<dbReference type="SUPFAM" id="SSF54001">
    <property type="entry name" value="Cysteine proteinases"/>
    <property type="match status" value="1"/>
</dbReference>
<sequence length="330" mass="35470">MGRVLAALLVLTRADGRPSEVLCPATGRRERCTAHDVPGAQARAPPAGLETRALPRAFDWNAVEVAWRQRLSLTTTDLNQHIPTYCGSCWAHAAASTLADRLKIQLFRSAAHGALPEASGRSRDIIPSVQALINCGDAGSCYGGDSLAAFAWIHRVGGLPDVTCQQYQARNVYNASSPECASGEALCHTCAIDFATRTSTCAAVRAYTRIGVASFGTVDAEPDIMAEVHARGPVACHINASCLEGADHDSAGVWNYRCAGHNHVIQLAGWGEGADGTRYWIARNSWGTFWADHGWFRVRRDPPFAWSPAEFGCNWAEPFIAEPAAVAVAR</sequence>
<feature type="signal peptide" evidence="2">
    <location>
        <begin position="1"/>
        <end position="16"/>
    </location>
</feature>
<evidence type="ECO:0000313" key="4">
    <source>
        <dbReference type="EMBL" id="KAG8457832.1"/>
    </source>
</evidence>
<dbReference type="GO" id="GO:0008234">
    <property type="term" value="F:cysteine-type peptidase activity"/>
    <property type="evidence" value="ECO:0007669"/>
    <property type="project" value="InterPro"/>
</dbReference>
<keyword evidence="5" id="KW-1185">Reference proteome</keyword>
<proteinExistence type="inferred from homology"/>
<protein>
    <recommendedName>
        <fullName evidence="3">Peptidase C1A papain C-terminal domain-containing protein</fullName>
    </recommendedName>
</protein>
<dbReference type="SMART" id="SM00645">
    <property type="entry name" value="Pept_C1"/>
    <property type="match status" value="1"/>
</dbReference>
<dbReference type="OrthoDB" id="190265at2759"/>
<accession>A0A8J5XBV1</accession>
<feature type="domain" description="Peptidase C1A papain C-terminal" evidence="3">
    <location>
        <begin position="61"/>
        <end position="309"/>
    </location>
</feature>
<comment type="caution">
    <text evidence="4">The sequence shown here is derived from an EMBL/GenBank/DDBJ whole genome shotgun (WGS) entry which is preliminary data.</text>
</comment>
<organism evidence="4 5">
    <name type="scientific">Diacronema lutheri</name>
    <name type="common">Unicellular marine alga</name>
    <name type="synonym">Monochrysis lutheri</name>
    <dbReference type="NCBI Taxonomy" id="2081491"/>
    <lineage>
        <taxon>Eukaryota</taxon>
        <taxon>Haptista</taxon>
        <taxon>Haptophyta</taxon>
        <taxon>Pavlovophyceae</taxon>
        <taxon>Pavlovales</taxon>
        <taxon>Pavlovaceae</taxon>
        <taxon>Diacronema</taxon>
    </lineage>
</organism>
<dbReference type="EMBL" id="JAGTXO010000062">
    <property type="protein sequence ID" value="KAG8457832.1"/>
    <property type="molecule type" value="Genomic_DNA"/>
</dbReference>
<name>A0A8J5XBV1_DIALT</name>
<dbReference type="InterPro" id="IPR038765">
    <property type="entry name" value="Papain-like_cys_pep_sf"/>
</dbReference>
<gene>
    <name evidence="4" type="ORF">KFE25_005101</name>
</gene>
<dbReference type="InterPro" id="IPR013128">
    <property type="entry name" value="Peptidase_C1A"/>
</dbReference>
<evidence type="ECO:0000313" key="5">
    <source>
        <dbReference type="Proteomes" id="UP000751190"/>
    </source>
</evidence>
<keyword evidence="2" id="KW-0732">Signal</keyword>
<dbReference type="InterPro" id="IPR000668">
    <property type="entry name" value="Peptidase_C1A_C"/>
</dbReference>
<dbReference type="GO" id="GO:0006508">
    <property type="term" value="P:proteolysis"/>
    <property type="evidence" value="ECO:0007669"/>
    <property type="project" value="InterPro"/>
</dbReference>
<evidence type="ECO:0000256" key="1">
    <source>
        <dbReference type="ARBA" id="ARBA00008455"/>
    </source>
</evidence>
<reference evidence="4" key="1">
    <citation type="submission" date="2021-05" db="EMBL/GenBank/DDBJ databases">
        <title>The genome of the haptophyte Pavlova lutheri (Diacronema luteri, Pavlovales) - a model for lipid biosynthesis in eukaryotic algae.</title>
        <authorList>
            <person name="Hulatt C.J."/>
            <person name="Posewitz M.C."/>
        </authorList>
    </citation>
    <scope>NUCLEOTIDE SEQUENCE</scope>
    <source>
        <strain evidence="4">NIVA-4/92</strain>
    </source>
</reference>
<comment type="similarity">
    <text evidence="1">Belongs to the peptidase C1 family.</text>
</comment>